<keyword evidence="6" id="KW-0206">Cytoskeleton</keyword>
<feature type="domain" description="ADF-H" evidence="9">
    <location>
        <begin position="4"/>
        <end position="134"/>
    </location>
</feature>
<feature type="compositionally biased region" description="Basic and acidic residues" evidence="8">
    <location>
        <begin position="322"/>
        <end position="336"/>
    </location>
</feature>
<feature type="domain" description="ADF-H" evidence="9">
    <location>
        <begin position="175"/>
        <end position="317"/>
    </location>
</feature>
<sequence length="347" mass="37680">MSATSGIPLTQDLATKFAQATQDASLRFIKVSIQDESLVHDLSVPASASFDQDFAKLNDVLDDNTPAYVLGKQDDGQWIAIFYVPDSARVRDKMLYASTRASLLKSLGSTTFIDSVFATSKADLTPEAYASHQRHLAAPKPLSTREQELADLRAAESATASYDGSRSRTSHVGSAVGLAWSVDAKDAVTDLGKGTDSSIVVLQIDTQTETLMLQSKSDIAIDSLGSSIPVSEPSFTLLAWPHSHASTKRREIVFIYSCPSNSPIKHRMVYSSASLSTYMAAQTLLQNAGPSITFASRKVETSDPIELDKAYLMTALGYDSTTSERNDTQKQEEKKPFAKPRGPARRQ</sequence>
<dbReference type="Pfam" id="PF00241">
    <property type="entry name" value="Cofilin_ADF"/>
    <property type="match status" value="2"/>
</dbReference>
<dbReference type="PANTHER" id="PTHR13759:SF1">
    <property type="entry name" value="TWINFILIN"/>
    <property type="match status" value="1"/>
</dbReference>
<evidence type="ECO:0000313" key="10">
    <source>
        <dbReference type="EMBL" id="TFK42703.1"/>
    </source>
</evidence>
<proteinExistence type="inferred from homology"/>
<dbReference type="InterPro" id="IPR029006">
    <property type="entry name" value="ADF-H/Gelsolin-like_dom_sf"/>
</dbReference>
<evidence type="ECO:0000256" key="5">
    <source>
        <dbReference type="ARBA" id="ARBA00023203"/>
    </source>
</evidence>
<dbReference type="GO" id="GO:0005737">
    <property type="term" value="C:cytoplasm"/>
    <property type="evidence" value="ECO:0007669"/>
    <property type="project" value="TreeGrafter"/>
</dbReference>
<dbReference type="GO" id="GO:0005884">
    <property type="term" value="C:actin filament"/>
    <property type="evidence" value="ECO:0007669"/>
    <property type="project" value="TreeGrafter"/>
</dbReference>
<dbReference type="FunFam" id="3.40.20.10:FF:000042">
    <property type="entry name" value="Actin depolymerizing protein"/>
    <property type="match status" value="1"/>
</dbReference>
<evidence type="ECO:0000256" key="7">
    <source>
        <dbReference type="ARBA" id="ARBA00038532"/>
    </source>
</evidence>
<dbReference type="SUPFAM" id="SSF55753">
    <property type="entry name" value="Actin depolymerizing proteins"/>
    <property type="match status" value="2"/>
</dbReference>
<evidence type="ECO:0000256" key="3">
    <source>
        <dbReference type="ARBA" id="ARBA00022490"/>
    </source>
</evidence>
<keyword evidence="4" id="KW-0677">Repeat</keyword>
<comment type="subcellular location">
    <subcellularLocation>
        <location evidence="1">Cytoplasm</location>
        <location evidence="1">Cytoskeleton</location>
    </subcellularLocation>
</comment>
<dbReference type="GO" id="GO:0003785">
    <property type="term" value="F:actin monomer binding"/>
    <property type="evidence" value="ECO:0007669"/>
    <property type="project" value="TreeGrafter"/>
</dbReference>
<evidence type="ECO:0000256" key="8">
    <source>
        <dbReference type="SAM" id="MobiDB-lite"/>
    </source>
</evidence>
<dbReference type="PROSITE" id="PS51263">
    <property type="entry name" value="ADF_H"/>
    <property type="match status" value="2"/>
</dbReference>
<evidence type="ECO:0000256" key="4">
    <source>
        <dbReference type="ARBA" id="ARBA00022737"/>
    </source>
</evidence>
<name>A0A5C3MD69_9AGAR</name>
<dbReference type="CDD" id="cd11285">
    <property type="entry name" value="ADF_Twf-N_like"/>
    <property type="match status" value="1"/>
</dbReference>
<evidence type="ECO:0000313" key="11">
    <source>
        <dbReference type="Proteomes" id="UP000308652"/>
    </source>
</evidence>
<dbReference type="AlphaFoldDB" id="A0A5C3MD69"/>
<dbReference type="PANTHER" id="PTHR13759">
    <property type="entry name" value="TWINFILIN"/>
    <property type="match status" value="1"/>
</dbReference>
<feature type="region of interest" description="Disordered" evidence="8">
    <location>
        <begin position="319"/>
        <end position="347"/>
    </location>
</feature>
<evidence type="ECO:0000256" key="2">
    <source>
        <dbReference type="ARBA" id="ARBA00009557"/>
    </source>
</evidence>
<dbReference type="GO" id="GO:0051016">
    <property type="term" value="P:barbed-end actin filament capping"/>
    <property type="evidence" value="ECO:0007669"/>
    <property type="project" value="TreeGrafter"/>
</dbReference>
<dbReference type="Gene3D" id="3.40.20.10">
    <property type="entry name" value="Severin"/>
    <property type="match status" value="2"/>
</dbReference>
<evidence type="ECO:0000256" key="6">
    <source>
        <dbReference type="ARBA" id="ARBA00023212"/>
    </source>
</evidence>
<dbReference type="GO" id="GO:0051015">
    <property type="term" value="F:actin filament binding"/>
    <property type="evidence" value="ECO:0007669"/>
    <property type="project" value="TreeGrafter"/>
</dbReference>
<dbReference type="Proteomes" id="UP000308652">
    <property type="component" value="Unassembled WGS sequence"/>
</dbReference>
<keyword evidence="3" id="KW-0963">Cytoplasm</keyword>
<reference evidence="10 11" key="1">
    <citation type="journal article" date="2019" name="Nat. Ecol. Evol.">
        <title>Megaphylogeny resolves global patterns of mushroom evolution.</title>
        <authorList>
            <person name="Varga T."/>
            <person name="Krizsan K."/>
            <person name="Foldi C."/>
            <person name="Dima B."/>
            <person name="Sanchez-Garcia M."/>
            <person name="Sanchez-Ramirez S."/>
            <person name="Szollosi G.J."/>
            <person name="Szarkandi J.G."/>
            <person name="Papp V."/>
            <person name="Albert L."/>
            <person name="Andreopoulos W."/>
            <person name="Angelini C."/>
            <person name="Antonin V."/>
            <person name="Barry K.W."/>
            <person name="Bougher N.L."/>
            <person name="Buchanan P."/>
            <person name="Buyck B."/>
            <person name="Bense V."/>
            <person name="Catcheside P."/>
            <person name="Chovatia M."/>
            <person name="Cooper J."/>
            <person name="Damon W."/>
            <person name="Desjardin D."/>
            <person name="Finy P."/>
            <person name="Geml J."/>
            <person name="Haridas S."/>
            <person name="Hughes K."/>
            <person name="Justo A."/>
            <person name="Karasinski D."/>
            <person name="Kautmanova I."/>
            <person name="Kiss B."/>
            <person name="Kocsube S."/>
            <person name="Kotiranta H."/>
            <person name="LaButti K.M."/>
            <person name="Lechner B.E."/>
            <person name="Liimatainen K."/>
            <person name="Lipzen A."/>
            <person name="Lukacs Z."/>
            <person name="Mihaltcheva S."/>
            <person name="Morgado L.N."/>
            <person name="Niskanen T."/>
            <person name="Noordeloos M.E."/>
            <person name="Ohm R.A."/>
            <person name="Ortiz-Santana B."/>
            <person name="Ovrebo C."/>
            <person name="Racz N."/>
            <person name="Riley R."/>
            <person name="Savchenko A."/>
            <person name="Shiryaev A."/>
            <person name="Soop K."/>
            <person name="Spirin V."/>
            <person name="Szebenyi C."/>
            <person name="Tomsovsky M."/>
            <person name="Tulloss R.E."/>
            <person name="Uehling J."/>
            <person name="Grigoriev I.V."/>
            <person name="Vagvolgyi C."/>
            <person name="Papp T."/>
            <person name="Martin F.M."/>
            <person name="Miettinen O."/>
            <person name="Hibbett D.S."/>
            <person name="Nagy L.G."/>
        </authorList>
    </citation>
    <scope>NUCLEOTIDE SEQUENCE [LARGE SCALE GENOMIC DNA]</scope>
    <source>
        <strain evidence="10 11">CBS 166.37</strain>
    </source>
</reference>
<dbReference type="OrthoDB" id="10006997at2759"/>
<comment type="subunit">
    <text evidence="7">Interacts with G-actin; ADP-actin form.</text>
</comment>
<dbReference type="InterPro" id="IPR002108">
    <property type="entry name" value="ADF-H"/>
</dbReference>
<accession>A0A5C3MD69</accession>
<comment type="similarity">
    <text evidence="2">Belongs to the actin-binding proteins ADF family. Twinfilin subfamily.</text>
</comment>
<dbReference type="GO" id="GO:0030042">
    <property type="term" value="P:actin filament depolymerization"/>
    <property type="evidence" value="ECO:0007669"/>
    <property type="project" value="TreeGrafter"/>
</dbReference>
<organism evidence="10 11">
    <name type="scientific">Crucibulum laeve</name>
    <dbReference type="NCBI Taxonomy" id="68775"/>
    <lineage>
        <taxon>Eukaryota</taxon>
        <taxon>Fungi</taxon>
        <taxon>Dikarya</taxon>
        <taxon>Basidiomycota</taxon>
        <taxon>Agaricomycotina</taxon>
        <taxon>Agaricomycetes</taxon>
        <taxon>Agaricomycetidae</taxon>
        <taxon>Agaricales</taxon>
        <taxon>Agaricineae</taxon>
        <taxon>Nidulariaceae</taxon>
        <taxon>Crucibulum</taxon>
    </lineage>
</organism>
<keyword evidence="5" id="KW-0009">Actin-binding</keyword>
<dbReference type="STRING" id="68775.A0A5C3MD69"/>
<protein>
    <recommendedName>
        <fullName evidence="9">ADF-H domain-containing protein</fullName>
    </recommendedName>
</protein>
<dbReference type="SMART" id="SM00102">
    <property type="entry name" value="ADF"/>
    <property type="match status" value="2"/>
</dbReference>
<evidence type="ECO:0000256" key="1">
    <source>
        <dbReference type="ARBA" id="ARBA00004245"/>
    </source>
</evidence>
<dbReference type="InterPro" id="IPR028458">
    <property type="entry name" value="Twinfilin"/>
</dbReference>
<keyword evidence="11" id="KW-1185">Reference proteome</keyword>
<evidence type="ECO:0000259" key="9">
    <source>
        <dbReference type="PROSITE" id="PS51263"/>
    </source>
</evidence>
<dbReference type="EMBL" id="ML213592">
    <property type="protein sequence ID" value="TFK42703.1"/>
    <property type="molecule type" value="Genomic_DNA"/>
</dbReference>
<gene>
    <name evidence="10" type="ORF">BDQ12DRAFT_757925</name>
</gene>